<dbReference type="GO" id="GO:0050906">
    <property type="term" value="P:detection of stimulus involved in sensory perception"/>
    <property type="evidence" value="ECO:0007669"/>
    <property type="project" value="UniProtKB-ARBA"/>
</dbReference>
<evidence type="ECO:0000256" key="1">
    <source>
        <dbReference type="ARBA" id="ARBA00004651"/>
    </source>
</evidence>
<keyword evidence="10" id="KW-0732">Signal</keyword>
<feature type="transmembrane region" description="Helical" evidence="9">
    <location>
        <begin position="642"/>
        <end position="661"/>
    </location>
</feature>
<evidence type="ECO:0000256" key="3">
    <source>
        <dbReference type="ARBA" id="ARBA00022475"/>
    </source>
</evidence>
<evidence type="ECO:0000313" key="14">
    <source>
        <dbReference type="Proteomes" id="UP001233999"/>
    </source>
</evidence>
<dbReference type="Proteomes" id="UP001233999">
    <property type="component" value="Unassembled WGS sequence"/>
</dbReference>
<reference evidence="13" key="2">
    <citation type="submission" date="2023-05" db="EMBL/GenBank/DDBJ databases">
        <authorList>
            <person name="Fouks B."/>
        </authorList>
    </citation>
    <scope>NUCLEOTIDE SEQUENCE</scope>
    <source>
        <strain evidence="13">Stay&amp;Tobe</strain>
        <tissue evidence="13">Testes</tissue>
    </source>
</reference>
<evidence type="ECO:0000256" key="2">
    <source>
        <dbReference type="ARBA" id="ARBA00008685"/>
    </source>
</evidence>
<feature type="signal peptide" evidence="10">
    <location>
        <begin position="1"/>
        <end position="19"/>
    </location>
</feature>
<dbReference type="AlphaFoldDB" id="A0AAD8AE06"/>
<keyword evidence="14" id="KW-1185">Reference proteome</keyword>
<reference evidence="13" key="1">
    <citation type="journal article" date="2023" name="IScience">
        <title>Live-bearing cockroach genome reveals convergent evolutionary mechanisms linked to viviparity in insects and beyond.</title>
        <authorList>
            <person name="Fouks B."/>
            <person name="Harrison M.C."/>
            <person name="Mikhailova A.A."/>
            <person name="Marchal E."/>
            <person name="English S."/>
            <person name="Carruthers M."/>
            <person name="Jennings E.C."/>
            <person name="Chiamaka E.L."/>
            <person name="Frigard R.A."/>
            <person name="Pippel M."/>
            <person name="Attardo G.M."/>
            <person name="Benoit J.B."/>
            <person name="Bornberg-Bauer E."/>
            <person name="Tobe S.S."/>
        </authorList>
    </citation>
    <scope>NUCLEOTIDE SEQUENCE</scope>
    <source>
        <strain evidence="13">Stay&amp;Tobe</strain>
    </source>
</reference>
<comment type="similarity">
    <text evidence="2">Belongs to the glutamate-gated ion channel (TC 1.A.10.1) family.</text>
</comment>
<organism evidence="13 14">
    <name type="scientific">Diploptera punctata</name>
    <name type="common">Pacific beetle cockroach</name>
    <dbReference type="NCBI Taxonomy" id="6984"/>
    <lineage>
        <taxon>Eukaryota</taxon>
        <taxon>Metazoa</taxon>
        <taxon>Ecdysozoa</taxon>
        <taxon>Arthropoda</taxon>
        <taxon>Hexapoda</taxon>
        <taxon>Insecta</taxon>
        <taxon>Pterygota</taxon>
        <taxon>Neoptera</taxon>
        <taxon>Polyneoptera</taxon>
        <taxon>Dictyoptera</taxon>
        <taxon>Blattodea</taxon>
        <taxon>Blaberoidea</taxon>
        <taxon>Blaberidae</taxon>
        <taxon>Diplopterinae</taxon>
        <taxon>Diploptera</taxon>
    </lineage>
</organism>
<proteinExistence type="inferred from homology"/>
<sequence length="664" mass="76228">MKVAAIIILQLIFSSPIVSVSSNIHRIHIARCITNISQTYFPRDRSLVISWTPKLTNMTKNLFRKILLFETEYLLEQEDIVIQAIHRLQTWAIVTLDISKRVYKFNKHIRQELKKPGSYIILSFTLTNNTEMSARILEKTKQVLPWNPEANIIFGAFSNSSNNKIIAEEILKQMWKAKLVNSIVLLPVIENIQAIKQSINGVLDVYTWFPYSNQTNCREVTSITLINKWSVNDGFFINNNDLYPEKIGTNLHMCPLIISSIECPPLIMKPKLVKLEDSNETQLIFTEGTEVDIIKLITRSLNMSVIYIAKEDMGIGVNSSAIRLRDLMDNKADISIRGWLLERESVTIADPTLSYYMESMKWFVPCAQKLPQSTSIVRVFKFSLWITFFVSLFVSAFIFVCIEKLYRFEKCSKFTTVTASISNMWAVMLGISVSSMPTRVSLRMYFICWVVYCLGINTIFQAFMVTFLVDSGYEHQISSLDELYTQNLDHILLPGHEAYFRDVSDIQSKTVLKNRKACNDLTSCNLSLRKSAKFRNISVIWSEGLMKYMILDGLVDKAGKPLLCTFFGSTVSTTNTVMYLVKGSPLLQRVNDVISRVIEAGMYYQWVEMFYHGLQIKARVIGLASLADDYYNLNMEHMQSPFYLLLIGLCIALVIFIVELCRYH</sequence>
<evidence type="ECO:0000256" key="6">
    <source>
        <dbReference type="ARBA" id="ARBA00023136"/>
    </source>
</evidence>
<dbReference type="InterPro" id="IPR001320">
    <property type="entry name" value="Iontro_rcpt_C"/>
</dbReference>
<accession>A0AAD8AE06</accession>
<keyword evidence="4 9" id="KW-0812">Transmembrane</keyword>
<evidence type="ECO:0000256" key="4">
    <source>
        <dbReference type="ARBA" id="ARBA00022692"/>
    </source>
</evidence>
<keyword evidence="5 9" id="KW-1133">Transmembrane helix</keyword>
<comment type="caution">
    <text evidence="13">The sequence shown here is derived from an EMBL/GenBank/DDBJ whole genome shotgun (WGS) entry which is preliminary data.</text>
</comment>
<feature type="transmembrane region" description="Helical" evidence="9">
    <location>
        <begin position="444"/>
        <end position="469"/>
    </location>
</feature>
<dbReference type="Gene3D" id="1.10.287.70">
    <property type="match status" value="1"/>
</dbReference>
<evidence type="ECO:0000259" key="12">
    <source>
        <dbReference type="Pfam" id="PF24061"/>
    </source>
</evidence>
<dbReference type="Pfam" id="PF00060">
    <property type="entry name" value="Lig_chan"/>
    <property type="match status" value="1"/>
</dbReference>
<dbReference type="InterPro" id="IPR052192">
    <property type="entry name" value="Insect_Ionotropic_Sensory_Rcpt"/>
</dbReference>
<dbReference type="InterPro" id="IPR056198">
    <property type="entry name" value="LBD_receptor"/>
</dbReference>
<dbReference type="PANTHER" id="PTHR42643:SF30">
    <property type="entry name" value="IONOTROPIC RECEPTOR 40A-RELATED"/>
    <property type="match status" value="1"/>
</dbReference>
<name>A0AAD8AE06_DIPPU</name>
<evidence type="ECO:0000259" key="11">
    <source>
        <dbReference type="Pfam" id="PF00060"/>
    </source>
</evidence>
<dbReference type="Pfam" id="PF24061">
    <property type="entry name" value="LBD_receptor"/>
    <property type="match status" value="1"/>
</dbReference>
<protein>
    <submittedName>
        <fullName evidence="13">Uncharacterized protein</fullName>
    </submittedName>
</protein>
<keyword evidence="3" id="KW-1003">Cell membrane</keyword>
<dbReference type="GO" id="GO:0015276">
    <property type="term" value="F:ligand-gated monoatomic ion channel activity"/>
    <property type="evidence" value="ECO:0007669"/>
    <property type="project" value="InterPro"/>
</dbReference>
<keyword evidence="7" id="KW-0675">Receptor</keyword>
<evidence type="ECO:0000256" key="5">
    <source>
        <dbReference type="ARBA" id="ARBA00022989"/>
    </source>
</evidence>
<dbReference type="PANTHER" id="PTHR42643">
    <property type="entry name" value="IONOTROPIC RECEPTOR 20A-RELATED"/>
    <property type="match status" value="1"/>
</dbReference>
<feature type="domain" description="Putative ionotropic receptor ligand binding" evidence="12">
    <location>
        <begin position="164"/>
        <end position="248"/>
    </location>
</feature>
<evidence type="ECO:0000313" key="13">
    <source>
        <dbReference type="EMBL" id="KAJ9597408.1"/>
    </source>
</evidence>
<evidence type="ECO:0000256" key="7">
    <source>
        <dbReference type="ARBA" id="ARBA00023170"/>
    </source>
</evidence>
<evidence type="ECO:0000256" key="9">
    <source>
        <dbReference type="SAM" id="Phobius"/>
    </source>
</evidence>
<evidence type="ECO:0000256" key="8">
    <source>
        <dbReference type="ARBA" id="ARBA00023180"/>
    </source>
</evidence>
<keyword evidence="8" id="KW-0325">Glycoprotein</keyword>
<dbReference type="EMBL" id="JASPKZ010001611">
    <property type="protein sequence ID" value="KAJ9597408.1"/>
    <property type="molecule type" value="Genomic_DNA"/>
</dbReference>
<gene>
    <name evidence="13" type="ORF">L9F63_011729</name>
</gene>
<evidence type="ECO:0000256" key="10">
    <source>
        <dbReference type="SAM" id="SignalP"/>
    </source>
</evidence>
<feature type="transmembrane region" description="Helical" evidence="9">
    <location>
        <begin position="382"/>
        <end position="402"/>
    </location>
</feature>
<keyword evidence="6 9" id="KW-0472">Membrane</keyword>
<feature type="chain" id="PRO_5041972509" evidence="10">
    <location>
        <begin position="20"/>
        <end position="664"/>
    </location>
</feature>
<comment type="subcellular location">
    <subcellularLocation>
        <location evidence="1">Cell membrane</location>
        <topology evidence="1">Multi-pass membrane protein</topology>
    </subcellularLocation>
</comment>
<feature type="domain" description="Ionotropic glutamate receptor C-terminal" evidence="11">
    <location>
        <begin position="382"/>
        <end position="649"/>
    </location>
</feature>
<dbReference type="SUPFAM" id="SSF53850">
    <property type="entry name" value="Periplasmic binding protein-like II"/>
    <property type="match status" value="1"/>
</dbReference>
<dbReference type="GO" id="GO:0005886">
    <property type="term" value="C:plasma membrane"/>
    <property type="evidence" value="ECO:0007669"/>
    <property type="project" value="UniProtKB-SubCell"/>
</dbReference>